<protein>
    <submittedName>
        <fullName evidence="2">Uncharacterized protein</fullName>
    </submittedName>
</protein>
<reference evidence="2 3" key="1">
    <citation type="submission" date="2024-03" db="EMBL/GenBank/DDBJ databases">
        <title>Screening, Identification and Application of a Plant Lactobacillus Strain.</title>
        <authorList>
            <person name="Li Y.L."/>
        </authorList>
    </citation>
    <scope>NUCLEOTIDE SEQUENCE [LARGE SCALE GENOMIC DNA]</scope>
    <source>
        <strain evidence="2 3">JDB</strain>
    </source>
</reference>
<dbReference type="RefSeq" id="WP_340609855.1">
    <property type="nucleotide sequence ID" value="NZ_JBBNAW010000001.1"/>
</dbReference>
<proteinExistence type="predicted"/>
<gene>
    <name evidence="2" type="ORF">WLF18_01270</name>
</gene>
<sequence length="72" mass="8634">MRLEHELYADSAQARETDRREEEKFDIDDPWPPLSRAELREQSERLLRDRQRTAAMVKQALTQMSAFWGLEQ</sequence>
<feature type="region of interest" description="Disordered" evidence="1">
    <location>
        <begin position="1"/>
        <end position="34"/>
    </location>
</feature>
<feature type="compositionally biased region" description="Basic and acidic residues" evidence="1">
    <location>
        <begin position="1"/>
        <end position="23"/>
    </location>
</feature>
<dbReference type="EMBL" id="JBBNAW010000001">
    <property type="protein sequence ID" value="MEK2607738.1"/>
    <property type="molecule type" value="Genomic_DNA"/>
</dbReference>
<dbReference type="Proteomes" id="UP001386972">
    <property type="component" value="Unassembled WGS sequence"/>
</dbReference>
<keyword evidence="3" id="KW-1185">Reference proteome</keyword>
<comment type="caution">
    <text evidence="2">The sequence shown here is derived from an EMBL/GenBank/DDBJ whole genome shotgun (WGS) entry which is preliminary data.</text>
</comment>
<name>A0ABU8ZVN5_9PSED</name>
<evidence type="ECO:0000256" key="1">
    <source>
        <dbReference type="SAM" id="MobiDB-lite"/>
    </source>
</evidence>
<organism evidence="2 3">
    <name type="scientific">Pseudomonas shirazensis</name>
    <dbReference type="NCBI Taxonomy" id="2745494"/>
    <lineage>
        <taxon>Bacteria</taxon>
        <taxon>Pseudomonadati</taxon>
        <taxon>Pseudomonadota</taxon>
        <taxon>Gammaproteobacteria</taxon>
        <taxon>Pseudomonadales</taxon>
        <taxon>Pseudomonadaceae</taxon>
        <taxon>Pseudomonas</taxon>
    </lineage>
</organism>
<evidence type="ECO:0000313" key="3">
    <source>
        <dbReference type="Proteomes" id="UP001386972"/>
    </source>
</evidence>
<accession>A0ABU8ZVN5</accession>
<evidence type="ECO:0000313" key="2">
    <source>
        <dbReference type="EMBL" id="MEK2607738.1"/>
    </source>
</evidence>